<name>A0A7C4V4U8_9DEIN</name>
<dbReference type="InterPro" id="IPR036397">
    <property type="entry name" value="RNaseH_sf"/>
</dbReference>
<sequence length="150" mass="17321">MGVEGCRVEVFTDGSADDKGRGGWAALLRYNQHEKMISGAEANTTNNRMELTAAVMALRALKRPCVVHLYTDSQYLKKAFTDGWLEKWQRNGWKTASKQPVKNKDLWLQLLEETARHEVHWHWTRGHAGHRENELVDKEAQRQRRTLPLG</sequence>
<feature type="binding site" evidence="10">
    <location>
        <position position="50"/>
    </location>
    <ligand>
        <name>Mg(2+)</name>
        <dbReference type="ChEBI" id="CHEBI:18420"/>
        <label>1</label>
    </ligand>
</feature>
<feature type="binding site" evidence="10">
    <location>
        <position position="13"/>
    </location>
    <ligand>
        <name>Mg(2+)</name>
        <dbReference type="ChEBI" id="CHEBI:18420"/>
        <label>1</label>
    </ligand>
</feature>
<dbReference type="Gene3D" id="3.30.420.10">
    <property type="entry name" value="Ribonuclease H-like superfamily/Ribonuclease H"/>
    <property type="match status" value="1"/>
</dbReference>
<feature type="domain" description="RNase H type-1" evidence="11">
    <location>
        <begin position="4"/>
        <end position="145"/>
    </location>
</feature>
<evidence type="ECO:0000256" key="4">
    <source>
        <dbReference type="ARBA" id="ARBA00012180"/>
    </source>
</evidence>
<evidence type="ECO:0000256" key="3">
    <source>
        <dbReference type="ARBA" id="ARBA00011245"/>
    </source>
</evidence>
<keyword evidence="6 10" id="KW-0479">Metal-binding</keyword>
<evidence type="ECO:0000256" key="10">
    <source>
        <dbReference type="HAMAP-Rule" id="MF_00042"/>
    </source>
</evidence>
<feature type="binding site" evidence="10">
    <location>
        <position position="137"/>
    </location>
    <ligand>
        <name>Mg(2+)</name>
        <dbReference type="ChEBI" id="CHEBI:18420"/>
        <label>2</label>
    </ligand>
</feature>
<comment type="subcellular location">
    <subcellularLocation>
        <location evidence="10">Cytoplasm</location>
    </subcellularLocation>
</comment>
<evidence type="ECO:0000256" key="7">
    <source>
        <dbReference type="ARBA" id="ARBA00022759"/>
    </source>
</evidence>
<keyword evidence="10" id="KW-0963">Cytoplasm</keyword>
<dbReference type="GO" id="GO:0000287">
    <property type="term" value="F:magnesium ion binding"/>
    <property type="evidence" value="ECO:0007669"/>
    <property type="project" value="UniProtKB-UniRule"/>
</dbReference>
<gene>
    <name evidence="10" type="primary">rnhA</name>
    <name evidence="12" type="ORF">ENK37_00625</name>
</gene>
<feature type="binding site" evidence="10">
    <location>
        <position position="13"/>
    </location>
    <ligand>
        <name>Mg(2+)</name>
        <dbReference type="ChEBI" id="CHEBI:18420"/>
        <label>2</label>
    </ligand>
</feature>
<dbReference type="GO" id="GO:0005737">
    <property type="term" value="C:cytoplasm"/>
    <property type="evidence" value="ECO:0007669"/>
    <property type="project" value="UniProtKB-SubCell"/>
</dbReference>
<dbReference type="NCBIfam" id="NF001236">
    <property type="entry name" value="PRK00203.1"/>
    <property type="match status" value="1"/>
</dbReference>
<feature type="binding site" evidence="10">
    <location>
        <position position="72"/>
    </location>
    <ligand>
        <name>Mg(2+)</name>
        <dbReference type="ChEBI" id="CHEBI:18420"/>
        <label>1</label>
    </ligand>
</feature>
<reference evidence="12" key="1">
    <citation type="journal article" date="2020" name="mSystems">
        <title>Genome- and Community-Level Interaction Insights into Carbon Utilization and Element Cycling Functions of Hydrothermarchaeota in Hydrothermal Sediment.</title>
        <authorList>
            <person name="Zhou Z."/>
            <person name="Liu Y."/>
            <person name="Xu W."/>
            <person name="Pan J."/>
            <person name="Luo Z.H."/>
            <person name="Li M."/>
        </authorList>
    </citation>
    <scope>NUCLEOTIDE SEQUENCE [LARGE SCALE GENOMIC DNA]</scope>
    <source>
        <strain evidence="12">HyVt-570</strain>
    </source>
</reference>
<dbReference type="EMBL" id="DRPZ01000016">
    <property type="protein sequence ID" value="HGY08551.1"/>
    <property type="molecule type" value="Genomic_DNA"/>
</dbReference>
<evidence type="ECO:0000256" key="8">
    <source>
        <dbReference type="ARBA" id="ARBA00022801"/>
    </source>
</evidence>
<dbReference type="AlphaFoldDB" id="A0A7C4V4U8"/>
<evidence type="ECO:0000256" key="6">
    <source>
        <dbReference type="ARBA" id="ARBA00022723"/>
    </source>
</evidence>
<proteinExistence type="inferred from homology"/>
<evidence type="ECO:0000256" key="9">
    <source>
        <dbReference type="ARBA" id="ARBA00022842"/>
    </source>
</evidence>
<comment type="cofactor">
    <cofactor evidence="10">
        <name>Mg(2+)</name>
        <dbReference type="ChEBI" id="CHEBI:18420"/>
    </cofactor>
    <text evidence="10">Binds 1 Mg(2+) ion per subunit. May bind a second metal ion at a regulatory site, or after substrate binding.</text>
</comment>
<dbReference type="GO" id="GO:0003676">
    <property type="term" value="F:nucleic acid binding"/>
    <property type="evidence" value="ECO:0007669"/>
    <property type="project" value="InterPro"/>
</dbReference>
<evidence type="ECO:0000313" key="12">
    <source>
        <dbReference type="EMBL" id="HGY08551.1"/>
    </source>
</evidence>
<dbReference type="PROSITE" id="PS50879">
    <property type="entry name" value="RNASE_H_1"/>
    <property type="match status" value="1"/>
</dbReference>
<accession>A0A7C4V4U8</accession>
<dbReference type="Pfam" id="PF00075">
    <property type="entry name" value="RNase_H"/>
    <property type="match status" value="1"/>
</dbReference>
<dbReference type="GO" id="GO:0004523">
    <property type="term" value="F:RNA-DNA hybrid ribonuclease activity"/>
    <property type="evidence" value="ECO:0007669"/>
    <property type="project" value="UniProtKB-UniRule"/>
</dbReference>
<dbReference type="SUPFAM" id="SSF53098">
    <property type="entry name" value="Ribonuclease H-like"/>
    <property type="match status" value="1"/>
</dbReference>
<comment type="subunit">
    <text evidence="3 10">Monomer.</text>
</comment>
<dbReference type="InterPro" id="IPR022892">
    <property type="entry name" value="RNaseHI"/>
</dbReference>
<dbReference type="InterPro" id="IPR012337">
    <property type="entry name" value="RNaseH-like_sf"/>
</dbReference>
<dbReference type="PANTHER" id="PTHR10642:SF26">
    <property type="entry name" value="RIBONUCLEASE H1"/>
    <property type="match status" value="1"/>
</dbReference>
<dbReference type="InterPro" id="IPR002156">
    <property type="entry name" value="RNaseH_domain"/>
</dbReference>
<comment type="catalytic activity">
    <reaction evidence="1 10">
        <text>Endonucleolytic cleavage to 5'-phosphomonoester.</text>
        <dbReference type="EC" id="3.1.26.4"/>
    </reaction>
</comment>
<keyword evidence="8 10" id="KW-0378">Hydrolase</keyword>
<evidence type="ECO:0000256" key="5">
    <source>
        <dbReference type="ARBA" id="ARBA00022722"/>
    </source>
</evidence>
<dbReference type="Proteomes" id="UP000885759">
    <property type="component" value="Unassembled WGS sequence"/>
</dbReference>
<evidence type="ECO:0000256" key="1">
    <source>
        <dbReference type="ARBA" id="ARBA00000077"/>
    </source>
</evidence>
<dbReference type="HAMAP" id="MF_00042">
    <property type="entry name" value="RNase_H"/>
    <property type="match status" value="1"/>
</dbReference>
<dbReference type="CDD" id="cd09278">
    <property type="entry name" value="RNase_HI_prokaryote_like"/>
    <property type="match status" value="1"/>
</dbReference>
<evidence type="ECO:0000259" key="11">
    <source>
        <dbReference type="PROSITE" id="PS50879"/>
    </source>
</evidence>
<comment type="function">
    <text evidence="10">Endonuclease that specifically degrades the RNA of RNA-DNA hybrids.</text>
</comment>
<dbReference type="GO" id="GO:0043137">
    <property type="term" value="P:DNA replication, removal of RNA primer"/>
    <property type="evidence" value="ECO:0007669"/>
    <property type="project" value="TreeGrafter"/>
</dbReference>
<keyword evidence="9 10" id="KW-0460">Magnesium</keyword>
<keyword evidence="7 10" id="KW-0255">Endonuclease</keyword>
<dbReference type="PANTHER" id="PTHR10642">
    <property type="entry name" value="RIBONUCLEASE H1"/>
    <property type="match status" value="1"/>
</dbReference>
<protein>
    <recommendedName>
        <fullName evidence="4 10">Ribonuclease H</fullName>
        <shortName evidence="10">RNase H</shortName>
        <ecNumber evidence="4 10">3.1.26.4</ecNumber>
    </recommendedName>
</protein>
<keyword evidence="5 10" id="KW-0540">Nuclease</keyword>
<organism evidence="12">
    <name type="scientific">Oceanithermus profundus</name>
    <dbReference type="NCBI Taxonomy" id="187137"/>
    <lineage>
        <taxon>Bacteria</taxon>
        <taxon>Thermotogati</taxon>
        <taxon>Deinococcota</taxon>
        <taxon>Deinococci</taxon>
        <taxon>Thermales</taxon>
        <taxon>Thermaceae</taxon>
        <taxon>Oceanithermus</taxon>
    </lineage>
</organism>
<comment type="similarity">
    <text evidence="2 10">Belongs to the RNase H family.</text>
</comment>
<dbReference type="EC" id="3.1.26.4" evidence="4 10"/>
<comment type="caution">
    <text evidence="12">The sequence shown here is derived from an EMBL/GenBank/DDBJ whole genome shotgun (WGS) entry which is preliminary data.</text>
</comment>
<evidence type="ECO:0000256" key="2">
    <source>
        <dbReference type="ARBA" id="ARBA00005300"/>
    </source>
</evidence>
<dbReference type="InterPro" id="IPR050092">
    <property type="entry name" value="RNase_H"/>
</dbReference>